<keyword evidence="3" id="KW-1185">Reference proteome</keyword>
<dbReference type="InterPro" id="IPR032710">
    <property type="entry name" value="NTF2-like_dom_sf"/>
</dbReference>
<protein>
    <recommendedName>
        <fullName evidence="4">DUF4878 domain-containing protein</fullName>
    </recommendedName>
</protein>
<dbReference type="SUPFAM" id="SSF54427">
    <property type="entry name" value="NTF2-like"/>
    <property type="match status" value="1"/>
</dbReference>
<feature type="signal peptide" evidence="1">
    <location>
        <begin position="1"/>
        <end position="19"/>
    </location>
</feature>
<evidence type="ECO:0000256" key="1">
    <source>
        <dbReference type="SAM" id="SignalP"/>
    </source>
</evidence>
<feature type="chain" id="PRO_5042280464" description="DUF4878 domain-containing protein" evidence="1">
    <location>
        <begin position="20"/>
        <end position="129"/>
    </location>
</feature>
<proteinExistence type="predicted"/>
<accession>A0AAD1HGT5</accession>
<keyword evidence="1" id="KW-0732">Signal</keyword>
<dbReference type="AlphaFoldDB" id="A0AAD1HGT5"/>
<name>A0AAD1HGT5_9MYCO</name>
<evidence type="ECO:0000313" key="3">
    <source>
        <dbReference type="Proteomes" id="UP000466681"/>
    </source>
</evidence>
<evidence type="ECO:0008006" key="4">
    <source>
        <dbReference type="Google" id="ProtNLM"/>
    </source>
</evidence>
<evidence type="ECO:0000313" key="2">
    <source>
        <dbReference type="EMBL" id="BBX05107.1"/>
    </source>
</evidence>
<sequence>MLPSVGAALLILSAAPAQASTSEDQVRAVLAGMNTSYNGADFDGFASHLCADMRQAPGFEAGWYRSRKADGPTRITVLSVDVAGDPPSRAVANVRFAAANQAAPAVVEVDFVRESSEWKACRYSQARNI</sequence>
<dbReference type="EMBL" id="AP022560">
    <property type="protein sequence ID" value="BBX05107.1"/>
    <property type="molecule type" value="Genomic_DNA"/>
</dbReference>
<dbReference type="KEGG" id="mmor:MMOR_60430"/>
<reference evidence="2 3" key="1">
    <citation type="journal article" date="2019" name="Emerg. Microbes Infect.">
        <title>Comprehensive subspecies identification of 175 nontuberculous mycobacteria species based on 7547 genomic profiles.</title>
        <authorList>
            <person name="Matsumoto Y."/>
            <person name="Kinjo T."/>
            <person name="Motooka D."/>
            <person name="Nabeya D."/>
            <person name="Jung N."/>
            <person name="Uechi K."/>
            <person name="Horii T."/>
            <person name="Iida T."/>
            <person name="Fujita J."/>
            <person name="Nakamura S."/>
        </authorList>
    </citation>
    <scope>NUCLEOTIDE SEQUENCE [LARGE SCALE GENOMIC DNA]</scope>
    <source>
        <strain evidence="2 3">JCM 6375</strain>
    </source>
</reference>
<organism evidence="2 3">
    <name type="scientific">Mycolicibacterium moriokaense</name>
    <dbReference type="NCBI Taxonomy" id="39691"/>
    <lineage>
        <taxon>Bacteria</taxon>
        <taxon>Bacillati</taxon>
        <taxon>Actinomycetota</taxon>
        <taxon>Actinomycetes</taxon>
        <taxon>Mycobacteriales</taxon>
        <taxon>Mycobacteriaceae</taxon>
        <taxon>Mycolicibacterium</taxon>
    </lineage>
</organism>
<dbReference type="Proteomes" id="UP000466681">
    <property type="component" value="Chromosome"/>
</dbReference>
<gene>
    <name evidence="2" type="ORF">MMOR_60430</name>
</gene>